<evidence type="ECO:0000259" key="4">
    <source>
        <dbReference type="Pfam" id="PF02678"/>
    </source>
</evidence>
<evidence type="ECO:0000259" key="5">
    <source>
        <dbReference type="Pfam" id="PF17954"/>
    </source>
</evidence>
<evidence type="ECO:0000313" key="7">
    <source>
        <dbReference type="Proteomes" id="UP001209317"/>
    </source>
</evidence>
<feature type="domain" description="Quercetin 2,3-dioxygenase C-terminal cupin" evidence="5">
    <location>
        <begin position="149"/>
        <end position="235"/>
    </location>
</feature>
<dbReference type="Proteomes" id="UP001209317">
    <property type="component" value="Unassembled WGS sequence"/>
</dbReference>
<dbReference type="InterPro" id="IPR012093">
    <property type="entry name" value="Pirin"/>
</dbReference>
<keyword evidence="7" id="KW-1185">Reference proteome</keyword>
<dbReference type="PIRSF" id="PIRSF006232">
    <property type="entry name" value="Pirin"/>
    <property type="match status" value="1"/>
</dbReference>
<feature type="binding site" evidence="2">
    <location>
        <position position="59"/>
    </location>
    <ligand>
        <name>Fe cation</name>
        <dbReference type="ChEBI" id="CHEBI:24875"/>
    </ligand>
</feature>
<dbReference type="SUPFAM" id="SSF51182">
    <property type="entry name" value="RmlC-like cupins"/>
    <property type="match status" value="1"/>
</dbReference>
<dbReference type="Pfam" id="PF17954">
    <property type="entry name" value="Pirin_C_2"/>
    <property type="match status" value="1"/>
</dbReference>
<dbReference type="InterPro" id="IPR011051">
    <property type="entry name" value="RmlC_Cupin_sf"/>
</dbReference>
<organism evidence="6 7">
    <name type="scientific">Haoranjiania flava</name>
    <dbReference type="NCBI Taxonomy" id="1856322"/>
    <lineage>
        <taxon>Bacteria</taxon>
        <taxon>Pseudomonadati</taxon>
        <taxon>Bacteroidota</taxon>
        <taxon>Chitinophagia</taxon>
        <taxon>Chitinophagales</taxon>
        <taxon>Chitinophagaceae</taxon>
        <taxon>Haoranjiania</taxon>
    </lineage>
</organism>
<keyword evidence="2" id="KW-0479">Metal-binding</keyword>
<dbReference type="InterPro" id="IPR014710">
    <property type="entry name" value="RmlC-like_jellyroll"/>
</dbReference>
<reference evidence="6" key="1">
    <citation type="submission" date="2022-10" db="EMBL/GenBank/DDBJ databases">
        <authorList>
            <person name="Kim H.S."/>
            <person name="Kim J.-S."/>
            <person name="Suh M.K."/>
            <person name="Eom M.K."/>
            <person name="Lee J.-S."/>
        </authorList>
    </citation>
    <scope>NUCLEOTIDE SEQUENCE</scope>
    <source>
        <strain evidence="6">LIP-5</strain>
    </source>
</reference>
<dbReference type="PANTHER" id="PTHR43212:SF3">
    <property type="entry name" value="QUERCETIN 2,3-DIOXYGENASE"/>
    <property type="match status" value="1"/>
</dbReference>
<protein>
    <submittedName>
        <fullName evidence="6">Pirin family protein</fullName>
    </submittedName>
</protein>
<comment type="cofactor">
    <cofactor evidence="2">
        <name>Fe cation</name>
        <dbReference type="ChEBI" id="CHEBI:24875"/>
    </cofactor>
    <text evidence="2">Binds 1 Fe cation per subunit.</text>
</comment>
<dbReference type="CDD" id="cd02910">
    <property type="entry name" value="cupin_Yhhw_N"/>
    <property type="match status" value="1"/>
</dbReference>
<feature type="binding site" evidence="2">
    <location>
        <position position="105"/>
    </location>
    <ligand>
        <name>Fe cation</name>
        <dbReference type="ChEBI" id="CHEBI:24875"/>
    </ligand>
</feature>
<comment type="similarity">
    <text evidence="1 3">Belongs to the pirin family.</text>
</comment>
<dbReference type="GO" id="GO:0046872">
    <property type="term" value="F:metal ion binding"/>
    <property type="evidence" value="ECO:0007669"/>
    <property type="project" value="UniProtKB-KW"/>
</dbReference>
<dbReference type="InterPro" id="IPR003829">
    <property type="entry name" value="Pirin_N_dom"/>
</dbReference>
<feature type="domain" description="Pirin N-terminal" evidence="4">
    <location>
        <begin position="12"/>
        <end position="121"/>
    </location>
</feature>
<keyword evidence="2" id="KW-0408">Iron</keyword>
<dbReference type="AlphaFoldDB" id="A0AAE3LKT7"/>
<dbReference type="RefSeq" id="WP_263038418.1">
    <property type="nucleotide sequence ID" value="NZ_JAOTPL010000015.1"/>
</dbReference>
<sequence length="240" mass="27250">MAQTILHKANERGSRDHGWLKTKYSFSFSDYYDPQKIHFGALRVLNEDIIAAGMGFGTHPHDNMEIITIPLEGALAHKDSMGNASIIRHGEIQVMSAGSGITHSEFNANEDATVKLLQIWVFPDKKNVTPRYGQLEIDLAQMHNNLLQLVSPYPEDEGLWIHQHAWFFMGRFDEHVEKEYAFRKQGNGVYVFVINGSFTVNGVNLDDRDALGLWDTNKISIQTNKADSQILLMEVPMEFD</sequence>
<dbReference type="InterPro" id="IPR041602">
    <property type="entry name" value="Quercetinase_C"/>
</dbReference>
<accession>A0AAE3LKT7</accession>
<dbReference type="Gene3D" id="2.60.120.10">
    <property type="entry name" value="Jelly Rolls"/>
    <property type="match status" value="2"/>
</dbReference>
<feature type="binding site" evidence="2">
    <location>
        <position position="103"/>
    </location>
    <ligand>
        <name>Fe cation</name>
        <dbReference type="ChEBI" id="CHEBI:24875"/>
    </ligand>
</feature>
<dbReference type="Pfam" id="PF02678">
    <property type="entry name" value="Pirin"/>
    <property type="match status" value="1"/>
</dbReference>
<gene>
    <name evidence="6" type="ORF">OD355_10435</name>
</gene>
<evidence type="ECO:0000256" key="3">
    <source>
        <dbReference type="RuleBase" id="RU003457"/>
    </source>
</evidence>
<evidence type="ECO:0000313" key="6">
    <source>
        <dbReference type="EMBL" id="MCU7694933.1"/>
    </source>
</evidence>
<dbReference type="PANTHER" id="PTHR43212">
    <property type="entry name" value="QUERCETIN 2,3-DIOXYGENASE"/>
    <property type="match status" value="1"/>
</dbReference>
<evidence type="ECO:0000256" key="1">
    <source>
        <dbReference type="ARBA" id="ARBA00008416"/>
    </source>
</evidence>
<proteinExistence type="inferred from homology"/>
<evidence type="ECO:0000256" key="2">
    <source>
        <dbReference type="PIRSR" id="PIRSR006232-1"/>
    </source>
</evidence>
<dbReference type="EMBL" id="JAOTPL010000015">
    <property type="protein sequence ID" value="MCU7694933.1"/>
    <property type="molecule type" value="Genomic_DNA"/>
</dbReference>
<name>A0AAE3LKT7_9BACT</name>
<comment type="caution">
    <text evidence="6">The sequence shown here is derived from an EMBL/GenBank/DDBJ whole genome shotgun (WGS) entry which is preliminary data.</text>
</comment>
<feature type="binding site" evidence="2">
    <location>
        <position position="61"/>
    </location>
    <ligand>
        <name>Fe cation</name>
        <dbReference type="ChEBI" id="CHEBI:24875"/>
    </ligand>
</feature>